<accession>A0AAV5C2M5</accession>
<dbReference type="InterPro" id="IPR056511">
    <property type="entry name" value="IDM1_C"/>
</dbReference>
<dbReference type="SUPFAM" id="SSF55729">
    <property type="entry name" value="Acyl-CoA N-acyltransferases (Nat)"/>
    <property type="match status" value="1"/>
</dbReference>
<dbReference type="PROSITE" id="PS51186">
    <property type="entry name" value="GNAT"/>
    <property type="match status" value="1"/>
</dbReference>
<keyword evidence="4" id="KW-0862">Zinc</keyword>
<dbReference type="GO" id="GO:0008270">
    <property type="term" value="F:zinc ion binding"/>
    <property type="evidence" value="ECO:0007669"/>
    <property type="project" value="UniProtKB-KW"/>
</dbReference>
<dbReference type="InterPro" id="IPR019787">
    <property type="entry name" value="Znf_PHD-finger"/>
</dbReference>
<dbReference type="GO" id="GO:0003714">
    <property type="term" value="F:transcription corepressor activity"/>
    <property type="evidence" value="ECO:0007669"/>
    <property type="project" value="InterPro"/>
</dbReference>
<dbReference type="EMBL" id="BQKI01000004">
    <property type="protein sequence ID" value="GJM91794.1"/>
    <property type="molecule type" value="Genomic_DNA"/>
</dbReference>
<keyword evidence="5" id="KW-0539">Nucleus</keyword>
<dbReference type="Gene3D" id="3.30.40.10">
    <property type="entry name" value="Zinc/RING finger domain, C3HC4 (zinc finger)"/>
    <property type="match status" value="1"/>
</dbReference>
<feature type="region of interest" description="Disordered" evidence="7">
    <location>
        <begin position="157"/>
        <end position="214"/>
    </location>
</feature>
<keyword evidence="3 6" id="KW-0863">Zinc-finger</keyword>
<dbReference type="PANTHER" id="PTHR46309:SF21">
    <property type="entry name" value="ACYL-COA N-ACYLTRANSFERASE WITH RING_FYVE_PHD-TYPE ZINC FINGER PROTEIN"/>
    <property type="match status" value="1"/>
</dbReference>
<dbReference type="PANTHER" id="PTHR46309">
    <property type="entry name" value="PHD FINGER PROTEIN 12"/>
    <property type="match status" value="1"/>
</dbReference>
<keyword evidence="11" id="KW-1185">Reference proteome</keyword>
<evidence type="ECO:0000313" key="11">
    <source>
        <dbReference type="Proteomes" id="UP001054889"/>
    </source>
</evidence>
<dbReference type="InterPro" id="IPR016181">
    <property type="entry name" value="Acyl_CoA_acyltransferase"/>
</dbReference>
<gene>
    <name evidence="10" type="primary">ga08205</name>
    <name evidence="10" type="ORF">PR202_ga08205</name>
</gene>
<dbReference type="SUPFAM" id="SSF57903">
    <property type="entry name" value="FYVE/PHD zinc finger"/>
    <property type="match status" value="1"/>
</dbReference>
<evidence type="ECO:0000256" key="5">
    <source>
        <dbReference type="ARBA" id="ARBA00023242"/>
    </source>
</evidence>
<dbReference type="Pfam" id="PF23209">
    <property type="entry name" value="IDM1_C"/>
    <property type="match status" value="1"/>
</dbReference>
<dbReference type="SMART" id="SM00249">
    <property type="entry name" value="PHD"/>
    <property type="match status" value="1"/>
</dbReference>
<keyword evidence="2" id="KW-0479">Metal-binding</keyword>
<dbReference type="PROSITE" id="PS50016">
    <property type="entry name" value="ZF_PHD_2"/>
    <property type="match status" value="1"/>
</dbReference>
<dbReference type="GO" id="GO:0006357">
    <property type="term" value="P:regulation of transcription by RNA polymerase II"/>
    <property type="evidence" value="ECO:0007669"/>
    <property type="project" value="TreeGrafter"/>
</dbReference>
<protein>
    <recommendedName>
        <fullName evidence="12">PHD-type domain-containing protein</fullName>
    </recommendedName>
</protein>
<evidence type="ECO:0000313" key="10">
    <source>
        <dbReference type="EMBL" id="GJM91794.1"/>
    </source>
</evidence>
<dbReference type="Pfam" id="PF16135">
    <property type="entry name" value="TDBD"/>
    <property type="match status" value="1"/>
</dbReference>
<evidence type="ECO:0000259" key="8">
    <source>
        <dbReference type="PROSITE" id="PS50016"/>
    </source>
</evidence>
<evidence type="ECO:0000256" key="7">
    <source>
        <dbReference type="SAM" id="MobiDB-lite"/>
    </source>
</evidence>
<evidence type="ECO:0000256" key="3">
    <source>
        <dbReference type="ARBA" id="ARBA00022771"/>
    </source>
</evidence>
<dbReference type="InterPro" id="IPR042163">
    <property type="entry name" value="PHF12"/>
</dbReference>
<proteinExistence type="predicted"/>
<reference evidence="10" key="1">
    <citation type="journal article" date="2018" name="DNA Res.">
        <title>Multiple hybrid de novo genome assembly of finger millet, an orphan allotetraploid crop.</title>
        <authorList>
            <person name="Hatakeyama M."/>
            <person name="Aluri S."/>
            <person name="Balachadran M.T."/>
            <person name="Sivarajan S.R."/>
            <person name="Patrignani A."/>
            <person name="Gruter S."/>
            <person name="Poveda L."/>
            <person name="Shimizu-Inatsugi R."/>
            <person name="Baeten J."/>
            <person name="Francoijs K.J."/>
            <person name="Nataraja K.N."/>
            <person name="Reddy Y.A.N."/>
            <person name="Phadnis S."/>
            <person name="Ravikumar R.L."/>
            <person name="Schlapbach R."/>
            <person name="Sreeman S.M."/>
            <person name="Shimizu K.K."/>
        </authorList>
    </citation>
    <scope>NUCLEOTIDE SEQUENCE</scope>
</reference>
<feature type="region of interest" description="Disordered" evidence="7">
    <location>
        <begin position="725"/>
        <end position="746"/>
    </location>
</feature>
<feature type="domain" description="PHD-type" evidence="8">
    <location>
        <begin position="398"/>
        <end position="442"/>
    </location>
</feature>
<comment type="caution">
    <text evidence="10">The sequence shown here is derived from an EMBL/GenBank/DDBJ whole genome shotgun (WGS) entry which is preliminary data.</text>
</comment>
<dbReference type="GO" id="GO:0005634">
    <property type="term" value="C:nucleus"/>
    <property type="evidence" value="ECO:0007669"/>
    <property type="project" value="UniProtKB-SubCell"/>
</dbReference>
<reference evidence="10" key="2">
    <citation type="submission" date="2021-12" db="EMBL/GenBank/DDBJ databases">
        <title>Resequencing data analysis of finger millet.</title>
        <authorList>
            <person name="Hatakeyama M."/>
            <person name="Aluri S."/>
            <person name="Balachadran M.T."/>
            <person name="Sivarajan S.R."/>
            <person name="Poveda L."/>
            <person name="Shimizu-Inatsugi R."/>
            <person name="Schlapbach R."/>
            <person name="Sreeman S.M."/>
            <person name="Shimizu K.K."/>
        </authorList>
    </citation>
    <scope>NUCLEOTIDE SEQUENCE</scope>
</reference>
<dbReference type="Proteomes" id="UP001054889">
    <property type="component" value="Unassembled WGS sequence"/>
</dbReference>
<sequence>MSSSPWEASKSKSRDVVAASNTFHVLNSGGGGWGSPTTTATASLSSYMSYPAAAISRLAPHMVQQLMSLARWNTSTGAPPPPPYPPHHHHIHSYATVAVAAIAGGGSNNAIIAGGVGNSSSSSAAGRRRPANLKALEIPPPAANNTCDAKNNAPVLAMPTTTCNNNSRVRKPRAAKKPRPCQLSSSLEIVTAGSSNNGSRNNKRKNSSSSSSSAAARCSLVARRTATAAARNWKKHTVLTWLIDGGFLKEKEKVFCVPTDEASFLKEKEKEKEKEKVISGTVTRTGVHCGCCDAVVPLPVFKAHQADDPQQQQILVSSGKPLVHRLQEAWDKEKVLILQAQEKVRAAMEHDKAKCSQQARRRLLLAKHNKNKNIDIETSSDVSPPKMKMKMKMKDSSDDACGVCADGGQLLCCDTCPSTFHPECLAIKVPEGSWICHYCRCIMCMANDADDALSTCQHCARKYHQHCRPFLNNHIGAYCSETCNKIQKDEASSSQDMPHVLESNVKLAVALGVLNECFNPVKDRRTKIDMLHQAVYSLGSEFKRVSYEGFYTVILEKDAEIVSAALLRFHGTKLAEMPFAGTLPHYQRQGMMRRLLKGVEQVLASLQVEKLLIPAIADRVETWTRSFSFRPVEAQLREEIKRLSLVVITGTTLLEKSIGGEAAGTEEWWRKYTVEDPVTNKEEVARRLTEEELAFLEMEMEMEMTTYCSFTDLLTGKVSLQKPCATNSSASMSPPIHGVPAARPTP</sequence>
<feature type="compositionally biased region" description="Basic residues" evidence="7">
    <location>
        <begin position="168"/>
        <end position="179"/>
    </location>
</feature>
<evidence type="ECO:0000256" key="6">
    <source>
        <dbReference type="PROSITE-ProRule" id="PRU00146"/>
    </source>
</evidence>
<dbReference type="InterPro" id="IPR019786">
    <property type="entry name" value="Zinc_finger_PHD-type_CS"/>
</dbReference>
<dbReference type="InterPro" id="IPR011011">
    <property type="entry name" value="Znf_FYVE_PHD"/>
</dbReference>
<evidence type="ECO:0000256" key="2">
    <source>
        <dbReference type="ARBA" id="ARBA00022723"/>
    </source>
</evidence>
<dbReference type="AlphaFoldDB" id="A0AAV5C2M5"/>
<dbReference type="CDD" id="cd04301">
    <property type="entry name" value="NAT_SF"/>
    <property type="match status" value="1"/>
</dbReference>
<name>A0AAV5C2M5_ELECO</name>
<dbReference type="InterPro" id="IPR000182">
    <property type="entry name" value="GNAT_dom"/>
</dbReference>
<dbReference type="GO" id="GO:0016747">
    <property type="term" value="F:acyltransferase activity, transferring groups other than amino-acyl groups"/>
    <property type="evidence" value="ECO:0007669"/>
    <property type="project" value="InterPro"/>
</dbReference>
<evidence type="ECO:0000259" key="9">
    <source>
        <dbReference type="PROSITE" id="PS51186"/>
    </source>
</evidence>
<dbReference type="InterPro" id="IPR032308">
    <property type="entry name" value="TDBD"/>
</dbReference>
<feature type="domain" description="N-acetyltransferase" evidence="9">
    <location>
        <begin position="513"/>
        <end position="659"/>
    </location>
</feature>
<comment type="subcellular location">
    <subcellularLocation>
        <location evidence="1">Nucleus</location>
    </subcellularLocation>
</comment>
<dbReference type="InterPro" id="IPR001965">
    <property type="entry name" value="Znf_PHD"/>
</dbReference>
<evidence type="ECO:0008006" key="12">
    <source>
        <dbReference type="Google" id="ProtNLM"/>
    </source>
</evidence>
<dbReference type="InterPro" id="IPR013083">
    <property type="entry name" value="Znf_RING/FYVE/PHD"/>
</dbReference>
<dbReference type="Pfam" id="PF00628">
    <property type="entry name" value="PHD"/>
    <property type="match status" value="1"/>
</dbReference>
<evidence type="ECO:0000256" key="1">
    <source>
        <dbReference type="ARBA" id="ARBA00004123"/>
    </source>
</evidence>
<organism evidence="10 11">
    <name type="scientific">Eleusine coracana subsp. coracana</name>
    <dbReference type="NCBI Taxonomy" id="191504"/>
    <lineage>
        <taxon>Eukaryota</taxon>
        <taxon>Viridiplantae</taxon>
        <taxon>Streptophyta</taxon>
        <taxon>Embryophyta</taxon>
        <taxon>Tracheophyta</taxon>
        <taxon>Spermatophyta</taxon>
        <taxon>Magnoliopsida</taxon>
        <taxon>Liliopsida</taxon>
        <taxon>Poales</taxon>
        <taxon>Poaceae</taxon>
        <taxon>PACMAD clade</taxon>
        <taxon>Chloridoideae</taxon>
        <taxon>Cynodonteae</taxon>
        <taxon>Eleusininae</taxon>
        <taxon>Eleusine</taxon>
    </lineage>
</organism>
<dbReference type="PROSITE" id="PS01359">
    <property type="entry name" value="ZF_PHD_1"/>
    <property type="match status" value="1"/>
</dbReference>
<evidence type="ECO:0000256" key="4">
    <source>
        <dbReference type="ARBA" id="ARBA00022833"/>
    </source>
</evidence>